<dbReference type="Gene3D" id="1.10.8.430">
    <property type="entry name" value="Helical domain of apoptotic protease-activating factors"/>
    <property type="match status" value="1"/>
</dbReference>
<dbReference type="EMBL" id="AYRZ02000023">
    <property type="protein sequence ID" value="PHT63812.1"/>
    <property type="molecule type" value="Genomic_DNA"/>
</dbReference>
<dbReference type="Gene3D" id="3.40.50.300">
    <property type="entry name" value="P-loop containing nucleotide triphosphate hydrolases"/>
    <property type="match status" value="2"/>
</dbReference>
<dbReference type="InterPro" id="IPR038005">
    <property type="entry name" value="RX-like_CC"/>
</dbReference>
<dbReference type="GO" id="GO:0005524">
    <property type="term" value="F:ATP binding"/>
    <property type="evidence" value="ECO:0007669"/>
    <property type="project" value="UniProtKB-KW"/>
</dbReference>
<evidence type="ECO:0000256" key="3">
    <source>
        <dbReference type="ARBA" id="ARBA00022614"/>
    </source>
</evidence>
<keyword evidence="8" id="KW-0175">Coiled coil</keyword>
<gene>
    <name evidence="12" type="ORF">T459_32341</name>
</gene>
<dbReference type="InterPro" id="IPR055414">
    <property type="entry name" value="LRR_R13L4/SHOC2-like"/>
</dbReference>
<feature type="domain" description="NB-ARC" evidence="10">
    <location>
        <begin position="566"/>
        <end position="654"/>
    </location>
</feature>
<sequence>MAQNDIDDVLDQLRRIKRGGDLSSVKVDQIETLEMEIRFFRIFSKYNHFLLPNSIVKITKKARRIVKMLHSVYDGIPDEFKTNLNVERLESHLLEFIDGDTSLRHNYVLNVSDLLEYMDCLDKNLNDVRMCTNGHMFLWINRFIKQLKTIQKKMRFLRYLYVSEINENVDHEKLQGLKIRIQFMADNVGKLWFFFWVYEDENDKDEDVNDILSKPPYLLFLVVIVELEMQKIFLGELETSKFSQSRTFSDRKLPKGFSYNLCKLLVYLSNEKLKNFLANVTGRNIDVEIEFLLLFLGDVPNHVINGKKLNKFLVNIGVLVGDILCVTQMLLSGSTIKEDAIKIDLSPMQILEKIEDLKAQVGTCYKSLKFTPSHEFPMVGGLSFLHSLLRKLNEMLKSETGFNFMMKPHIGILEKEISSLASVFRDGEKVKREHKILEDSWKHIINLAYEAELAIDFILSQCNTLWHSFCSLPAIIKEITHINVEVTQMRPVNLAQMPCCAVEPFKHLQTRYRNPVNDKEIVGFGNDTKNMIQYLVGGTNELDVLPIVGMGGQGKTTIARKVFNNKDDILADKLRKKLMQKRYLIVLDDIWDGMAWDVLRLSFPNVGNGSRIVVTTRLEKVGEHVMHHIDPYTLPFLPPDESRKLLHKKVFQQEGCPPELQHLSREIAERCKGLPLVIGLVAGIIKRNKMEASWWNEVKNSLLSYLGESEGYSLLTMQLSYDNLPDYVKPCLLYMGMFPEDEGIPVTKLISLWIAEGASLLLGEEQRRKVYTGSEGLQPSHWKESRVSFNYSNKISKFASPGSETRKPFHPHLRSLITTNEAECTLFHQISKLRLLKVLDLSSHKVRVLSSATFQPLIHLKYLAVETTQFDFYPESHLPNLETLKSFSNHMLIPSIFWKMKNLRHVDMKSAEYDLEEDMWGVFEESSKLENLRILRGVVIKTGDVERVHVLIRRCPNLQELDISFWDDNDSPEICPELESLMQLQTLYLSFDIHLVLSGLHLPSNLKKLGLKCIPIESVISVIAGLPNLEYLQLWNAVKSKEWFLRDVMFHKLKFLKLVDLSISRLDASEESFPLLETLVVLGCHYLKEVPLIFADIPTLKQIRLSSCASKSLKASAVRIKEEVEDIEGCDRVDITIIPSK</sequence>
<keyword evidence="4" id="KW-0677">Repeat</keyword>
<keyword evidence="3" id="KW-0433">Leucine-rich repeat</keyword>
<dbReference type="InterPro" id="IPR027417">
    <property type="entry name" value="P-loop_NTPase"/>
</dbReference>
<dbReference type="GO" id="GO:0006952">
    <property type="term" value="P:defense response"/>
    <property type="evidence" value="ECO:0007669"/>
    <property type="project" value="UniProtKB-KW"/>
</dbReference>
<evidence type="ECO:0000313" key="12">
    <source>
        <dbReference type="EMBL" id="PHT63812.1"/>
    </source>
</evidence>
<accession>A0A2G2Y246</accession>
<reference evidence="12 13" key="1">
    <citation type="journal article" date="2014" name="Nat. Genet.">
        <title>Genome sequence of the hot pepper provides insights into the evolution of pungency in Capsicum species.</title>
        <authorList>
            <person name="Kim S."/>
            <person name="Park M."/>
            <person name="Yeom S.I."/>
            <person name="Kim Y.M."/>
            <person name="Lee J.M."/>
            <person name="Lee H.A."/>
            <person name="Seo E."/>
            <person name="Choi J."/>
            <person name="Cheong K."/>
            <person name="Kim K.T."/>
            <person name="Jung K."/>
            <person name="Lee G.W."/>
            <person name="Oh S.K."/>
            <person name="Bae C."/>
            <person name="Kim S.B."/>
            <person name="Lee H.Y."/>
            <person name="Kim S.Y."/>
            <person name="Kim M.S."/>
            <person name="Kang B.C."/>
            <person name="Jo Y.D."/>
            <person name="Yang H.B."/>
            <person name="Jeong H.J."/>
            <person name="Kang W.H."/>
            <person name="Kwon J.K."/>
            <person name="Shin C."/>
            <person name="Lim J.Y."/>
            <person name="Park J.H."/>
            <person name="Huh J.H."/>
            <person name="Kim J.S."/>
            <person name="Kim B.D."/>
            <person name="Cohen O."/>
            <person name="Paran I."/>
            <person name="Suh M.C."/>
            <person name="Lee S.B."/>
            <person name="Kim Y.K."/>
            <person name="Shin Y."/>
            <person name="Noh S.J."/>
            <person name="Park J."/>
            <person name="Seo Y.S."/>
            <person name="Kwon S.Y."/>
            <person name="Kim H.A."/>
            <person name="Park J.M."/>
            <person name="Kim H.J."/>
            <person name="Choi S.B."/>
            <person name="Bosland P.W."/>
            <person name="Reeves G."/>
            <person name="Jo S.H."/>
            <person name="Lee B.W."/>
            <person name="Cho H.T."/>
            <person name="Choi H.S."/>
            <person name="Lee M.S."/>
            <person name="Yu Y."/>
            <person name="Do Choi Y."/>
            <person name="Park B.S."/>
            <person name="van Deynze A."/>
            <person name="Ashrafi H."/>
            <person name="Hill T."/>
            <person name="Kim W.T."/>
            <person name="Pai H.S."/>
            <person name="Ahn H.K."/>
            <person name="Yeam I."/>
            <person name="Giovannoni J.J."/>
            <person name="Rose J.K."/>
            <person name="Sorensen I."/>
            <person name="Lee S.J."/>
            <person name="Kim R.W."/>
            <person name="Choi I.Y."/>
            <person name="Choi B.S."/>
            <person name="Lim J.S."/>
            <person name="Lee Y.H."/>
            <person name="Choi D."/>
        </authorList>
    </citation>
    <scope>NUCLEOTIDE SEQUENCE [LARGE SCALE GENOMIC DNA]</scope>
    <source>
        <strain evidence="13">cv. CM334</strain>
    </source>
</reference>
<proteinExistence type="inferred from homology"/>
<keyword evidence="6" id="KW-0611">Plant defense</keyword>
<dbReference type="Pfam" id="PF23598">
    <property type="entry name" value="LRR_14"/>
    <property type="match status" value="1"/>
</dbReference>
<dbReference type="PANTHER" id="PTHR23155:SF1228">
    <property type="entry name" value="NB-ARC DOMAIN CONTAINING PROTEIN, EXPRESSED"/>
    <property type="match status" value="1"/>
</dbReference>
<dbReference type="PANTHER" id="PTHR23155">
    <property type="entry name" value="DISEASE RESISTANCE PROTEIN RP"/>
    <property type="match status" value="1"/>
</dbReference>
<evidence type="ECO:0000313" key="13">
    <source>
        <dbReference type="Proteomes" id="UP000222542"/>
    </source>
</evidence>
<dbReference type="Pfam" id="PF00931">
    <property type="entry name" value="NB-ARC"/>
    <property type="match status" value="1"/>
</dbReference>
<evidence type="ECO:0000259" key="10">
    <source>
        <dbReference type="Pfam" id="PF00931"/>
    </source>
</evidence>
<dbReference type="InterPro" id="IPR002182">
    <property type="entry name" value="NB-ARC"/>
</dbReference>
<dbReference type="PRINTS" id="PR00364">
    <property type="entry name" value="DISEASERSIST"/>
</dbReference>
<comment type="similarity">
    <text evidence="2">Belongs to the disease resistance NB-LRR family.</text>
</comment>
<comment type="caution">
    <text evidence="12">The sequence shown here is derived from an EMBL/GenBank/DDBJ whole genome shotgun (WGS) entry which is preliminary data.</text>
</comment>
<feature type="domain" description="Disease resistance R13L4/SHOC-2-like LRR" evidence="11">
    <location>
        <begin position="812"/>
        <end position="1106"/>
    </location>
</feature>
<evidence type="ECO:0000256" key="5">
    <source>
        <dbReference type="ARBA" id="ARBA00022741"/>
    </source>
</evidence>
<organism evidence="12 13">
    <name type="scientific">Capsicum annuum</name>
    <name type="common">Capsicum pepper</name>
    <dbReference type="NCBI Taxonomy" id="4072"/>
    <lineage>
        <taxon>Eukaryota</taxon>
        <taxon>Viridiplantae</taxon>
        <taxon>Streptophyta</taxon>
        <taxon>Embryophyta</taxon>
        <taxon>Tracheophyta</taxon>
        <taxon>Spermatophyta</taxon>
        <taxon>Magnoliopsida</taxon>
        <taxon>eudicotyledons</taxon>
        <taxon>Gunneridae</taxon>
        <taxon>Pentapetalae</taxon>
        <taxon>asterids</taxon>
        <taxon>lamiids</taxon>
        <taxon>Solanales</taxon>
        <taxon>Solanaceae</taxon>
        <taxon>Solanoideae</taxon>
        <taxon>Capsiceae</taxon>
        <taxon>Capsicum</taxon>
    </lineage>
</organism>
<name>A0A2G2Y246_CAPAN</name>
<dbReference type="CDD" id="cd14798">
    <property type="entry name" value="RX-CC_like"/>
    <property type="match status" value="1"/>
</dbReference>
<keyword evidence="7" id="KW-0067">ATP-binding</keyword>
<protein>
    <recommendedName>
        <fullName evidence="14">NB-ARC domain-containing protein</fullName>
    </recommendedName>
</protein>
<evidence type="ECO:0000256" key="1">
    <source>
        <dbReference type="ARBA" id="ARBA00004170"/>
    </source>
</evidence>
<dbReference type="Proteomes" id="UP000222542">
    <property type="component" value="Unassembled WGS sequence"/>
</dbReference>
<dbReference type="SUPFAM" id="SSF52540">
    <property type="entry name" value="P-loop containing nucleoside triphosphate hydrolases"/>
    <property type="match status" value="1"/>
</dbReference>
<dbReference type="Gramene" id="PHT63812">
    <property type="protein sequence ID" value="PHT63812"/>
    <property type="gene ID" value="T459_32341"/>
</dbReference>
<evidence type="ECO:0000256" key="4">
    <source>
        <dbReference type="ARBA" id="ARBA00022737"/>
    </source>
</evidence>
<dbReference type="GO" id="GO:0043531">
    <property type="term" value="F:ADP binding"/>
    <property type="evidence" value="ECO:0007669"/>
    <property type="project" value="InterPro"/>
</dbReference>
<evidence type="ECO:0000259" key="11">
    <source>
        <dbReference type="Pfam" id="PF23598"/>
    </source>
</evidence>
<dbReference type="InterPro" id="IPR032675">
    <property type="entry name" value="LRR_dom_sf"/>
</dbReference>
<evidence type="ECO:0000256" key="6">
    <source>
        <dbReference type="ARBA" id="ARBA00022821"/>
    </source>
</evidence>
<dbReference type="Gene3D" id="1.10.10.10">
    <property type="entry name" value="Winged helix-like DNA-binding domain superfamily/Winged helix DNA-binding domain"/>
    <property type="match status" value="1"/>
</dbReference>
<evidence type="ECO:0000256" key="2">
    <source>
        <dbReference type="ARBA" id="ARBA00008894"/>
    </source>
</evidence>
<evidence type="ECO:0008006" key="14">
    <source>
        <dbReference type="Google" id="ProtNLM"/>
    </source>
</evidence>
<reference evidence="12 13" key="2">
    <citation type="journal article" date="2017" name="Genome Biol.">
        <title>New reference genome sequences of hot pepper reveal the massive evolution of plant disease-resistance genes by retroduplication.</title>
        <authorList>
            <person name="Kim S."/>
            <person name="Park J."/>
            <person name="Yeom S.I."/>
            <person name="Kim Y.M."/>
            <person name="Seo E."/>
            <person name="Kim K.T."/>
            <person name="Kim M.S."/>
            <person name="Lee J.M."/>
            <person name="Cheong K."/>
            <person name="Shin H.S."/>
            <person name="Kim S.B."/>
            <person name="Han K."/>
            <person name="Lee J."/>
            <person name="Park M."/>
            <person name="Lee H.A."/>
            <person name="Lee H.Y."/>
            <person name="Lee Y."/>
            <person name="Oh S."/>
            <person name="Lee J.H."/>
            <person name="Choi E."/>
            <person name="Choi E."/>
            <person name="Lee S.E."/>
            <person name="Jeon J."/>
            <person name="Kim H."/>
            <person name="Choi G."/>
            <person name="Song H."/>
            <person name="Lee J."/>
            <person name="Lee S.C."/>
            <person name="Kwon J.K."/>
            <person name="Lee H.Y."/>
            <person name="Koo N."/>
            <person name="Hong Y."/>
            <person name="Kim R.W."/>
            <person name="Kang W.H."/>
            <person name="Huh J.H."/>
            <person name="Kang B.C."/>
            <person name="Yang T.J."/>
            <person name="Lee Y.H."/>
            <person name="Bennetzen J.L."/>
            <person name="Choi D."/>
        </authorList>
    </citation>
    <scope>NUCLEOTIDE SEQUENCE [LARGE SCALE GENOMIC DNA]</scope>
    <source>
        <strain evidence="13">cv. CM334</strain>
    </source>
</reference>
<dbReference type="SUPFAM" id="SSF52058">
    <property type="entry name" value="L domain-like"/>
    <property type="match status" value="1"/>
</dbReference>
<dbReference type="GO" id="GO:0051707">
    <property type="term" value="P:response to other organism"/>
    <property type="evidence" value="ECO:0007669"/>
    <property type="project" value="UniProtKB-ARBA"/>
</dbReference>
<dbReference type="InterPro" id="IPR036388">
    <property type="entry name" value="WH-like_DNA-bd_sf"/>
</dbReference>
<dbReference type="InterPro" id="IPR042197">
    <property type="entry name" value="Apaf_helical"/>
</dbReference>
<keyword evidence="5" id="KW-0547">Nucleotide-binding</keyword>
<evidence type="ECO:0000256" key="9">
    <source>
        <dbReference type="ARBA" id="ARBA00023136"/>
    </source>
</evidence>
<dbReference type="GO" id="GO:0016020">
    <property type="term" value="C:membrane"/>
    <property type="evidence" value="ECO:0007669"/>
    <property type="project" value="UniProtKB-SubCell"/>
</dbReference>
<dbReference type="Gene3D" id="3.80.10.10">
    <property type="entry name" value="Ribonuclease Inhibitor"/>
    <property type="match status" value="1"/>
</dbReference>
<evidence type="ECO:0000256" key="7">
    <source>
        <dbReference type="ARBA" id="ARBA00022840"/>
    </source>
</evidence>
<comment type="subcellular location">
    <subcellularLocation>
        <location evidence="1">Membrane</location>
        <topology evidence="1">Peripheral membrane protein</topology>
    </subcellularLocation>
</comment>
<keyword evidence="13" id="KW-1185">Reference proteome</keyword>
<evidence type="ECO:0000256" key="8">
    <source>
        <dbReference type="ARBA" id="ARBA00023054"/>
    </source>
</evidence>
<dbReference type="AlphaFoldDB" id="A0A2G2Y246"/>
<keyword evidence="9" id="KW-0472">Membrane</keyword>
<dbReference type="InterPro" id="IPR044974">
    <property type="entry name" value="Disease_R_plants"/>
</dbReference>
<dbReference type="Gene3D" id="1.20.5.4130">
    <property type="match status" value="1"/>
</dbReference>